<evidence type="ECO:0000313" key="1">
    <source>
        <dbReference type="EMBL" id="TDK49901.1"/>
    </source>
</evidence>
<protein>
    <submittedName>
        <fullName evidence="1">Uncharacterized protein</fullName>
    </submittedName>
</protein>
<dbReference type="Proteomes" id="UP000295438">
    <property type="component" value="Unassembled WGS sequence"/>
</dbReference>
<name>A0A4R5VCR7_9BACT</name>
<gene>
    <name evidence="1" type="ORF">E1898_01940</name>
</gene>
<dbReference type="RefSeq" id="WP_133389620.1">
    <property type="nucleotide sequence ID" value="NZ_SMUW01000023.1"/>
</dbReference>
<organism evidence="1 2">
    <name type="scientific">Algoriphagus formosus</name>
    <dbReference type="NCBI Taxonomy" id="2007308"/>
    <lineage>
        <taxon>Bacteria</taxon>
        <taxon>Pseudomonadati</taxon>
        <taxon>Bacteroidota</taxon>
        <taxon>Cytophagia</taxon>
        <taxon>Cytophagales</taxon>
        <taxon>Cyclobacteriaceae</taxon>
        <taxon>Algoriphagus</taxon>
    </lineage>
</organism>
<sequence length="143" mass="16603">MSNLNTKTKTDWTIIEGPKDKIEGYLNALHKSIDFYLCRAPYRAINQEQAGNIYFIKCFIRGTKIKEVTPWHFALDFELMESDKILIHEIMVSLEAISSEILKDQSSSDRLDLDLSFSAYSIMELKRALSELPIYDSREVYLI</sequence>
<evidence type="ECO:0000313" key="2">
    <source>
        <dbReference type="Proteomes" id="UP000295438"/>
    </source>
</evidence>
<comment type="caution">
    <text evidence="1">The sequence shown here is derived from an EMBL/GenBank/DDBJ whole genome shotgun (WGS) entry which is preliminary data.</text>
</comment>
<keyword evidence="2" id="KW-1185">Reference proteome</keyword>
<dbReference type="AlphaFoldDB" id="A0A4R5VCR7"/>
<dbReference type="EMBL" id="SMUW01000023">
    <property type="protein sequence ID" value="TDK49901.1"/>
    <property type="molecule type" value="Genomic_DNA"/>
</dbReference>
<proteinExistence type="predicted"/>
<accession>A0A4R5VCR7</accession>
<reference evidence="1 2" key="1">
    <citation type="submission" date="2019-03" db="EMBL/GenBank/DDBJ databases">
        <title>Algoriphagus aquimaris sp. nov., isolated form marine sediment in Pohang, Korea.</title>
        <authorList>
            <person name="Kim J."/>
            <person name="Yoon S.-H."/>
            <person name="Lee S.-S."/>
        </authorList>
    </citation>
    <scope>NUCLEOTIDE SEQUENCE [LARGE SCALE GENOMIC DNA]</scope>
    <source>
        <strain evidence="1 2">F21</strain>
    </source>
</reference>